<sequence length="368" mass="41481">MKTPQYALVVLSVIYRSGNVLCQETSVANQFLPENGRLNFIQLAAKYGYPAEEYNITTEDGYILPIFRIPGKREGRPLLFMHGIFDSSDAWIERGNSSSAVTFAALGYDLWFPNVRGNRYSRQHVRLNPDLDPEFWNYSIHEHGYYDLAAAVDLVLNKTGTGNLSAVAYSQGTTIFYILLSTRPEYNSKIQLMIALAPVCFLQNTRPPLSTLITLSPFIYRTSVALGINEIFGDKSTAITISKLFCPLPIIGYFVCVQGLLFPLTGSDMEELEASFIRTAIGHFPTGTSAKNLYHYGQIGMRKKFAQFDYGLRKNLLLYKSAARAALRSEECEYQSGLVRCEKRCGLNDPRRRHFEGPTTERCAILHQ</sequence>
<dbReference type="Gene3D" id="3.40.50.1820">
    <property type="entry name" value="alpha/beta hydrolase"/>
    <property type="match status" value="1"/>
</dbReference>
<dbReference type="Proteomes" id="UP000837857">
    <property type="component" value="Chromosome 18"/>
</dbReference>
<keyword evidence="3" id="KW-1185">Reference proteome</keyword>
<evidence type="ECO:0000259" key="1">
    <source>
        <dbReference type="Pfam" id="PF04083"/>
    </source>
</evidence>
<dbReference type="InterPro" id="IPR029058">
    <property type="entry name" value="AB_hydrolase_fold"/>
</dbReference>
<reference evidence="2" key="1">
    <citation type="submission" date="2022-03" db="EMBL/GenBank/DDBJ databases">
        <authorList>
            <person name="Martin H S."/>
        </authorList>
    </citation>
    <scope>NUCLEOTIDE SEQUENCE</scope>
</reference>
<gene>
    <name evidence="2" type="ORF">IPOD504_LOCUS5960</name>
</gene>
<organism evidence="2 3">
    <name type="scientific">Iphiclides podalirius</name>
    <name type="common">scarce swallowtail</name>
    <dbReference type="NCBI Taxonomy" id="110791"/>
    <lineage>
        <taxon>Eukaryota</taxon>
        <taxon>Metazoa</taxon>
        <taxon>Ecdysozoa</taxon>
        <taxon>Arthropoda</taxon>
        <taxon>Hexapoda</taxon>
        <taxon>Insecta</taxon>
        <taxon>Pterygota</taxon>
        <taxon>Neoptera</taxon>
        <taxon>Endopterygota</taxon>
        <taxon>Lepidoptera</taxon>
        <taxon>Glossata</taxon>
        <taxon>Ditrysia</taxon>
        <taxon>Papilionoidea</taxon>
        <taxon>Papilionidae</taxon>
        <taxon>Papilioninae</taxon>
        <taxon>Iphiclides</taxon>
    </lineage>
</organism>
<protein>
    <recommendedName>
        <fullName evidence="1">Partial AB-hydrolase lipase domain-containing protein</fullName>
    </recommendedName>
</protein>
<evidence type="ECO:0000313" key="2">
    <source>
        <dbReference type="EMBL" id="CAH2048209.1"/>
    </source>
</evidence>
<dbReference type="InterPro" id="IPR006693">
    <property type="entry name" value="AB_hydrolase_lipase"/>
</dbReference>
<dbReference type="PANTHER" id="PTHR11005">
    <property type="entry name" value="LYSOSOMAL ACID LIPASE-RELATED"/>
    <property type="match status" value="1"/>
</dbReference>
<dbReference type="EMBL" id="OW152830">
    <property type="protein sequence ID" value="CAH2048209.1"/>
    <property type="molecule type" value="Genomic_DNA"/>
</dbReference>
<feature type="domain" description="Partial AB-hydrolase lipase" evidence="1">
    <location>
        <begin position="42"/>
        <end position="93"/>
    </location>
</feature>
<dbReference type="Pfam" id="PF04083">
    <property type="entry name" value="Abhydro_lipase"/>
    <property type="match status" value="1"/>
</dbReference>
<name>A0ABN8I3C1_9NEOP</name>
<evidence type="ECO:0000313" key="3">
    <source>
        <dbReference type="Proteomes" id="UP000837857"/>
    </source>
</evidence>
<proteinExistence type="predicted"/>
<dbReference type="SUPFAM" id="SSF53474">
    <property type="entry name" value="alpha/beta-Hydrolases"/>
    <property type="match status" value="1"/>
</dbReference>
<feature type="non-terminal residue" evidence="2">
    <location>
        <position position="368"/>
    </location>
</feature>
<accession>A0ABN8I3C1</accession>